<feature type="domain" description="F-box" evidence="1">
    <location>
        <begin position="32"/>
        <end position="57"/>
    </location>
</feature>
<evidence type="ECO:0000313" key="3">
    <source>
        <dbReference type="Proteomes" id="UP000278143"/>
    </source>
</evidence>
<sequence length="478" mass="54724">MTASDTRASSSVSCQLLDVLTTFPFTDPASLLSLLGHIDLLRLSACCRSLRSRIRGNNALWQQLHERAFLFGAYRDKEWEFVLWCLRTDAGDGSAPIRRADLLEKDIDWYGIYRRRLTTENNWRHDRSATTSVDVEVNQSKRATVSYFSCTSATAMVLRLCHSIDGVQTYPICSLEFSAHPDLAQAAHTTRDYTFATAPNIILRHGGDRQYRDTYYPLLGDHYMVLRHMDDAEREQQVVTISARGHTSSMTTLSLPATYMLREVNKKWAFLADDLELSSKEGRERQRRFEWALYRCTGNGPARQLRSGWFYLPALQYDPMGWTTYRMGQQQMVLSLSVDKECSHEIVHSIASAGQSTTPQYKFCIAEQGLSIPLLKQGLRCLGDENTTIYCSTPYDDSQFVRIPDTFYYEHVIGSLFCVFVFQQSGEQPLLFDIDKREIIRALNSVDRPRKHCMLGTVSQHAKDRKQHSLVIHEYGAL</sequence>
<dbReference type="SUPFAM" id="SSF81383">
    <property type="entry name" value="F-box domain"/>
    <property type="match status" value="1"/>
</dbReference>
<name>A0A4P9Z0D2_9FUNG</name>
<dbReference type="Pfam" id="PF00646">
    <property type="entry name" value="F-box"/>
    <property type="match status" value="1"/>
</dbReference>
<proteinExistence type="predicted"/>
<keyword evidence="3" id="KW-1185">Reference proteome</keyword>
<dbReference type="InterPro" id="IPR036047">
    <property type="entry name" value="F-box-like_dom_sf"/>
</dbReference>
<accession>A0A4P9Z0D2</accession>
<organism evidence="2 3">
    <name type="scientific">Syncephalis pseudoplumigaleata</name>
    <dbReference type="NCBI Taxonomy" id="1712513"/>
    <lineage>
        <taxon>Eukaryota</taxon>
        <taxon>Fungi</taxon>
        <taxon>Fungi incertae sedis</taxon>
        <taxon>Zoopagomycota</taxon>
        <taxon>Zoopagomycotina</taxon>
        <taxon>Zoopagomycetes</taxon>
        <taxon>Zoopagales</taxon>
        <taxon>Piptocephalidaceae</taxon>
        <taxon>Syncephalis</taxon>
    </lineage>
</organism>
<reference evidence="3" key="1">
    <citation type="journal article" date="2018" name="Nat. Microbiol.">
        <title>Leveraging single-cell genomics to expand the fungal tree of life.</title>
        <authorList>
            <person name="Ahrendt S.R."/>
            <person name="Quandt C.A."/>
            <person name="Ciobanu D."/>
            <person name="Clum A."/>
            <person name="Salamov A."/>
            <person name="Andreopoulos B."/>
            <person name="Cheng J.F."/>
            <person name="Woyke T."/>
            <person name="Pelin A."/>
            <person name="Henrissat B."/>
            <person name="Reynolds N.K."/>
            <person name="Benny G.L."/>
            <person name="Smith M.E."/>
            <person name="James T.Y."/>
            <person name="Grigoriev I.V."/>
        </authorList>
    </citation>
    <scope>NUCLEOTIDE SEQUENCE [LARGE SCALE GENOMIC DNA]</scope>
    <source>
        <strain evidence="3">Benny S71-1</strain>
    </source>
</reference>
<dbReference type="Proteomes" id="UP000278143">
    <property type="component" value="Unassembled WGS sequence"/>
</dbReference>
<gene>
    <name evidence="2" type="ORF">SYNPS1DRAFT_28540</name>
</gene>
<evidence type="ECO:0000313" key="2">
    <source>
        <dbReference type="EMBL" id="RKP25738.1"/>
    </source>
</evidence>
<evidence type="ECO:0000259" key="1">
    <source>
        <dbReference type="Pfam" id="PF00646"/>
    </source>
</evidence>
<dbReference type="EMBL" id="KZ989635">
    <property type="protein sequence ID" value="RKP25738.1"/>
    <property type="molecule type" value="Genomic_DNA"/>
</dbReference>
<dbReference type="AlphaFoldDB" id="A0A4P9Z0D2"/>
<protein>
    <recommendedName>
        <fullName evidence="1">F-box domain-containing protein</fullName>
    </recommendedName>
</protein>
<dbReference type="InterPro" id="IPR001810">
    <property type="entry name" value="F-box_dom"/>
</dbReference>